<dbReference type="PANTHER" id="PTHR18964:SF149">
    <property type="entry name" value="BIFUNCTIONAL UDP-N-ACETYLGLUCOSAMINE 2-EPIMERASE_N-ACETYLMANNOSAMINE KINASE"/>
    <property type="match status" value="1"/>
</dbReference>
<dbReference type="SUPFAM" id="SSF53067">
    <property type="entry name" value="Actin-like ATPase domain"/>
    <property type="match status" value="1"/>
</dbReference>
<dbReference type="CDD" id="cd23763">
    <property type="entry name" value="ASKHA_ATPase_ROK"/>
    <property type="match status" value="1"/>
</dbReference>
<dbReference type="AlphaFoldDB" id="A0A2H0KQF4"/>
<dbReference type="Gene3D" id="3.30.420.40">
    <property type="match status" value="2"/>
</dbReference>
<dbReference type="PANTHER" id="PTHR18964">
    <property type="entry name" value="ROK (REPRESSOR, ORF, KINASE) FAMILY"/>
    <property type="match status" value="1"/>
</dbReference>
<evidence type="ECO:0000313" key="2">
    <source>
        <dbReference type="EMBL" id="PIQ74347.1"/>
    </source>
</evidence>
<dbReference type="InterPro" id="IPR043129">
    <property type="entry name" value="ATPase_NBD"/>
</dbReference>
<comment type="similarity">
    <text evidence="1">Belongs to the ROK (NagC/XylR) family.</text>
</comment>
<sequence length="284" mass="30512">MYYLGFDIGGSSTKAVLVKEKQILKSLVEDTPDNLDGLFKLARKMRDELVEGIIPDEIGGAGFAVAGVLDLGREKVLNSPNISYLNNQPLKKLAEEKLNWPIKLEHDTHCFLLAEKEIGSAQGFKNVFYLTLGTGIGGAFMVEGTVVFGAHGAAGELGHIIIDNSSGLEYEDMAADKFLKKSLGVGSMKARTLVESGNQKAIEVLKQMSNNLGIGVANIINILDPEAIIISGGISWAQDFLLVGINQAVEKFVNSPEAKKTKILFSELDRFGGALGAALMVEND</sequence>
<evidence type="ECO:0008006" key="4">
    <source>
        <dbReference type="Google" id="ProtNLM"/>
    </source>
</evidence>
<evidence type="ECO:0000256" key="1">
    <source>
        <dbReference type="ARBA" id="ARBA00006479"/>
    </source>
</evidence>
<dbReference type="Proteomes" id="UP000231550">
    <property type="component" value="Unassembled WGS sequence"/>
</dbReference>
<proteinExistence type="inferred from homology"/>
<name>A0A2H0KQF4_9BACT</name>
<dbReference type="Pfam" id="PF00480">
    <property type="entry name" value="ROK"/>
    <property type="match status" value="1"/>
</dbReference>
<dbReference type="InterPro" id="IPR049874">
    <property type="entry name" value="ROK_cs"/>
</dbReference>
<gene>
    <name evidence="2" type="ORF">COV85_02650</name>
</gene>
<accession>A0A2H0KQF4</accession>
<dbReference type="EMBL" id="PCVN01000066">
    <property type="protein sequence ID" value="PIQ74347.1"/>
    <property type="molecule type" value="Genomic_DNA"/>
</dbReference>
<organism evidence="2 3">
    <name type="scientific">Candidatus Portnoybacteria bacterium CG11_big_fil_rev_8_21_14_0_20_44_10</name>
    <dbReference type="NCBI Taxonomy" id="1974818"/>
    <lineage>
        <taxon>Bacteria</taxon>
        <taxon>Candidatus Portnoyibacteriota</taxon>
    </lineage>
</organism>
<evidence type="ECO:0000313" key="3">
    <source>
        <dbReference type="Proteomes" id="UP000231550"/>
    </source>
</evidence>
<comment type="caution">
    <text evidence="2">The sequence shown here is derived from an EMBL/GenBank/DDBJ whole genome shotgun (WGS) entry which is preliminary data.</text>
</comment>
<dbReference type="PROSITE" id="PS01125">
    <property type="entry name" value="ROK"/>
    <property type="match status" value="1"/>
</dbReference>
<dbReference type="InterPro" id="IPR000600">
    <property type="entry name" value="ROK"/>
</dbReference>
<protein>
    <recommendedName>
        <fullName evidence="4">Sugar kinase</fullName>
    </recommendedName>
</protein>
<reference evidence="2 3" key="1">
    <citation type="submission" date="2017-09" db="EMBL/GenBank/DDBJ databases">
        <title>Depth-based differentiation of microbial function through sediment-hosted aquifers and enrichment of novel symbionts in the deep terrestrial subsurface.</title>
        <authorList>
            <person name="Probst A.J."/>
            <person name="Ladd B."/>
            <person name="Jarett J.K."/>
            <person name="Geller-Mcgrath D.E."/>
            <person name="Sieber C.M."/>
            <person name="Emerson J.B."/>
            <person name="Anantharaman K."/>
            <person name="Thomas B.C."/>
            <person name="Malmstrom R."/>
            <person name="Stieglmeier M."/>
            <person name="Klingl A."/>
            <person name="Woyke T."/>
            <person name="Ryan C.M."/>
            <person name="Banfield J.F."/>
        </authorList>
    </citation>
    <scope>NUCLEOTIDE SEQUENCE [LARGE SCALE GENOMIC DNA]</scope>
    <source>
        <strain evidence="2">CG11_big_fil_rev_8_21_14_0_20_44_10</strain>
    </source>
</reference>